<evidence type="ECO:0000256" key="1">
    <source>
        <dbReference type="ARBA" id="ARBA00004141"/>
    </source>
</evidence>
<dbReference type="PRINTS" id="PR00472">
    <property type="entry name" value="CASNKINASEII"/>
</dbReference>
<feature type="chain" id="PRO_5019584851" description="Casein kinase II subunit beta" evidence="11">
    <location>
        <begin position="19"/>
        <end position="1004"/>
    </location>
</feature>
<dbReference type="InterPro" id="IPR000704">
    <property type="entry name" value="Casein_kinase_II_reg-sub"/>
</dbReference>
<dbReference type="GO" id="GO:0046873">
    <property type="term" value="F:metal ion transmembrane transporter activity"/>
    <property type="evidence" value="ECO:0007669"/>
    <property type="project" value="InterPro"/>
</dbReference>
<evidence type="ECO:0000256" key="7">
    <source>
        <dbReference type="ARBA" id="ARBA00062110"/>
    </source>
</evidence>
<feature type="region of interest" description="Disordered" evidence="9">
    <location>
        <begin position="608"/>
        <end position="658"/>
    </location>
</feature>
<feature type="region of interest" description="Disordered" evidence="9">
    <location>
        <begin position="440"/>
        <end position="476"/>
    </location>
</feature>
<evidence type="ECO:0000256" key="4">
    <source>
        <dbReference type="ARBA" id="ARBA00022989"/>
    </source>
</evidence>
<evidence type="ECO:0000256" key="11">
    <source>
        <dbReference type="SAM" id="SignalP"/>
    </source>
</evidence>
<keyword evidence="4 10" id="KW-1133">Transmembrane helix</keyword>
<dbReference type="STRING" id="97331.A0A436ZY61"/>
<protein>
    <recommendedName>
        <fullName evidence="8">Casein kinase II subunit beta</fullName>
        <shortName evidence="8">CK II beta</shortName>
    </recommendedName>
</protein>
<dbReference type="GO" id="GO:0019887">
    <property type="term" value="F:protein kinase regulator activity"/>
    <property type="evidence" value="ECO:0007669"/>
    <property type="project" value="InterPro"/>
</dbReference>
<dbReference type="GO" id="GO:0005956">
    <property type="term" value="C:protein kinase CK2 complex"/>
    <property type="evidence" value="ECO:0007669"/>
    <property type="project" value="UniProtKB-UniRule"/>
</dbReference>
<name>A0A436ZY61_ARTFL</name>
<comment type="subcellular location">
    <subcellularLocation>
        <location evidence="1">Membrane</location>
        <topology evidence="1">Multi-pass membrane protein</topology>
    </subcellularLocation>
</comment>
<gene>
    <name evidence="12" type="ORF">DFL_005454</name>
</gene>
<dbReference type="Pfam" id="PF02535">
    <property type="entry name" value="Zip"/>
    <property type="match status" value="2"/>
</dbReference>
<proteinExistence type="inferred from homology"/>
<comment type="similarity">
    <text evidence="2 8">Belongs to the casein kinase 2 subunit beta family.</text>
</comment>
<feature type="transmembrane region" description="Helical" evidence="10">
    <location>
        <begin position="285"/>
        <end position="306"/>
    </location>
</feature>
<dbReference type="VEuPathDB" id="FungiDB:DFL_005454"/>
<comment type="function">
    <text evidence="6 8">Regulatory subunit of casein kinase II/CK2. As part of the kinase complex regulates the basal catalytic activity of the alpha subunit a constitutively active serine/threonine-protein kinase that phosphorylates a large number of substrates containing acidic residues C-terminal to the phosphorylated serine or threonine.</text>
</comment>
<evidence type="ECO:0000313" key="13">
    <source>
        <dbReference type="Proteomes" id="UP000283090"/>
    </source>
</evidence>
<comment type="subunit">
    <text evidence="8">Tetramer of two alpha and two beta subunits.</text>
</comment>
<feature type="compositionally biased region" description="Basic residues" evidence="9">
    <location>
        <begin position="993"/>
        <end position="1004"/>
    </location>
</feature>
<evidence type="ECO:0000256" key="5">
    <source>
        <dbReference type="ARBA" id="ARBA00023136"/>
    </source>
</evidence>
<dbReference type="FunFam" id="2.20.25.20:FF:000001">
    <property type="entry name" value="Casein kinase II subunit beta"/>
    <property type="match status" value="1"/>
</dbReference>
<feature type="transmembrane region" description="Helical" evidence="10">
    <location>
        <begin position="524"/>
        <end position="547"/>
    </location>
</feature>
<dbReference type="AlphaFoldDB" id="A0A436ZY61"/>
<feature type="transmembrane region" description="Helical" evidence="10">
    <location>
        <begin position="559"/>
        <end position="583"/>
    </location>
</feature>
<dbReference type="GeneID" id="93587765"/>
<evidence type="ECO:0000313" key="12">
    <source>
        <dbReference type="EMBL" id="RVD83675.1"/>
    </source>
</evidence>
<dbReference type="SUPFAM" id="SSF57798">
    <property type="entry name" value="Casein kinase II beta subunit"/>
    <property type="match status" value="1"/>
</dbReference>
<sequence>MKKSVLFVSFAALSLAHSAGVKRQNTAQTTSSAADHDHDDHDDLTAVTGCHLHGTTQYCMHEATEFVILASATATEDLPSSYTDCHAHATQTWCVAPNGDEVQIALEAQITAAPTAADDDDHDHDHTDGTAGPTAAPTAITDCHTHSTEIFCMAGTTEYLVKATPTSSSFPAQYTGCHSHGSEMFCVDPNGDDVEVQLAGAEEEPSGGEEPTSGGLSCHFHAGVEHCVGAEGENSGAARVCTRTDRDYNIKLRVGLLFVILVTSAIGVFGPILLSLVLSSKVYSVLLIFKQFGTGVIISTAFVHLFTHANLMFTNECLEGVEYEATTAAILMGGLFLSFLVEYIGQRVVHARHAKLIEANHDNLSSGVMAEMKIQNEIVSVLVLEAGIIFHSLLIGLTLVVAGDSYFLTLFAVILFHQMFEGIALGTRIAALGTASPSRVPHGHLHSHSHSHDINRISHSEETRPSEPKTTASSPEVVEDIKPVGVSLAKKLGFASAFALITPIGMAIGIGVLDKFNGNDPSTIIAIGTLDALSAGILVWVGVVEMWAEDWMFGGEMTYAGLFTTILGGLGLVLGMGIMSFLAGRRSIGGASRTADSALTGTASAAKMTDHPVFSNDPTHNDVYEEEEEEEELSEAEEEEDVEGEEEEEEDEEESLVSESWISNFCSVIGHEYFAEVTEEFIEDDFNLTGLSAIVPMYKEALEMILDVEPDESSDEASEVDLESDAYNNGAAARKKAARMGAGTAGNIALIESSAEILYGLVHQRYILSRPGMQQMYEKYLAAHFGHCPRFFCNNARVLPCGSNDTPNIDTVKLFCPCCLDVYTPPNSRFQQVDGAFFGTSFASLFLMTFTDIDYSAPSHKTPAQIPPVARKPGALIAASTLNSGASGSASSLPPQPANLNGFAVQNIAPGLGVHRQYEMKIYGFKVSERSKSGPRMKWLRIRPQDMNLLDEMTRAEMRRTGRLRKKKKKPARDEDGMDMSPGPQESLEQRRTIKKPVRRISKA</sequence>
<feature type="transmembrane region" description="Helical" evidence="10">
    <location>
        <begin position="326"/>
        <end position="345"/>
    </location>
</feature>
<organism evidence="12 13">
    <name type="scientific">Arthrobotrys flagrans</name>
    <name type="common">Nematode-trapping fungus</name>
    <name type="synonym">Trichothecium flagrans</name>
    <dbReference type="NCBI Taxonomy" id="97331"/>
    <lineage>
        <taxon>Eukaryota</taxon>
        <taxon>Fungi</taxon>
        <taxon>Dikarya</taxon>
        <taxon>Ascomycota</taxon>
        <taxon>Pezizomycotina</taxon>
        <taxon>Orbiliomycetes</taxon>
        <taxon>Orbiliales</taxon>
        <taxon>Orbiliaceae</taxon>
        <taxon>Arthrobotrys</taxon>
    </lineage>
</organism>
<feature type="transmembrane region" description="Helical" evidence="10">
    <location>
        <begin position="254"/>
        <end position="278"/>
    </location>
</feature>
<dbReference type="InterPro" id="IPR035991">
    <property type="entry name" value="Casein_kinase_II_beta-like"/>
</dbReference>
<feature type="compositionally biased region" description="Basic residues" evidence="9">
    <location>
        <begin position="961"/>
        <end position="971"/>
    </location>
</feature>
<dbReference type="PANTHER" id="PTHR11740:SF0">
    <property type="entry name" value="CASEIN KINASE II SUBUNIT BETA"/>
    <property type="match status" value="1"/>
</dbReference>
<evidence type="ECO:0000256" key="8">
    <source>
        <dbReference type="RuleBase" id="RU361268"/>
    </source>
</evidence>
<feature type="transmembrane region" description="Helical" evidence="10">
    <location>
        <begin position="406"/>
        <end position="426"/>
    </location>
</feature>
<dbReference type="OrthoDB" id="448280at2759"/>
<dbReference type="Gene3D" id="2.20.25.20">
    <property type="match status" value="1"/>
</dbReference>
<feature type="transmembrane region" description="Helical" evidence="10">
    <location>
        <begin position="492"/>
        <end position="512"/>
    </location>
</feature>
<evidence type="ECO:0000256" key="9">
    <source>
        <dbReference type="SAM" id="MobiDB-lite"/>
    </source>
</evidence>
<feature type="region of interest" description="Disordered" evidence="9">
    <location>
        <begin position="114"/>
        <end position="134"/>
    </location>
</feature>
<dbReference type="InterPro" id="IPR016149">
    <property type="entry name" value="Casein_kin_II_reg-sub_N"/>
</dbReference>
<dbReference type="GO" id="GO:0016020">
    <property type="term" value="C:membrane"/>
    <property type="evidence" value="ECO:0007669"/>
    <property type="project" value="UniProtKB-SubCell"/>
</dbReference>
<feature type="compositionally biased region" description="Basic and acidic residues" evidence="9">
    <location>
        <begin position="450"/>
        <end position="467"/>
    </location>
</feature>
<dbReference type="GO" id="GO:0005737">
    <property type="term" value="C:cytoplasm"/>
    <property type="evidence" value="ECO:0007669"/>
    <property type="project" value="TreeGrafter"/>
</dbReference>
<feature type="region of interest" description="Disordered" evidence="9">
    <location>
        <begin position="956"/>
        <end position="1004"/>
    </location>
</feature>
<keyword evidence="5 10" id="KW-0472">Membrane</keyword>
<keyword evidence="11" id="KW-0732">Signal</keyword>
<dbReference type="Gene3D" id="1.10.1820.10">
    <property type="entry name" value="protein kinase ck2 holoenzyme, chain C, domain 1"/>
    <property type="match status" value="1"/>
</dbReference>
<comment type="caution">
    <text evidence="12">The sequence shown here is derived from an EMBL/GenBank/DDBJ whole genome shotgun (WGS) entry which is preliminary data.</text>
</comment>
<accession>A0A436ZY61</accession>
<evidence type="ECO:0000256" key="3">
    <source>
        <dbReference type="ARBA" id="ARBA00022692"/>
    </source>
</evidence>
<feature type="compositionally biased region" description="Acidic residues" evidence="9">
    <location>
        <begin position="624"/>
        <end position="656"/>
    </location>
</feature>
<dbReference type="PANTHER" id="PTHR11740">
    <property type="entry name" value="CASEIN KINASE II SUBUNIT BETA"/>
    <property type="match status" value="1"/>
</dbReference>
<dbReference type="GO" id="GO:0006359">
    <property type="term" value="P:regulation of transcription by RNA polymerase III"/>
    <property type="evidence" value="ECO:0007669"/>
    <property type="project" value="TreeGrafter"/>
</dbReference>
<dbReference type="SMART" id="SM01085">
    <property type="entry name" value="CK_II_beta"/>
    <property type="match status" value="1"/>
</dbReference>
<dbReference type="GO" id="GO:0034456">
    <property type="term" value="C:UTP-C complex"/>
    <property type="evidence" value="ECO:0007669"/>
    <property type="project" value="TreeGrafter"/>
</dbReference>
<evidence type="ECO:0000256" key="2">
    <source>
        <dbReference type="ARBA" id="ARBA00006941"/>
    </source>
</evidence>
<evidence type="ECO:0000256" key="10">
    <source>
        <dbReference type="SAM" id="Phobius"/>
    </source>
</evidence>
<comment type="subunit">
    <text evidence="7">Tetramer composed of two alpha chains, one beta chain and one beta' chain.</text>
</comment>
<keyword evidence="13" id="KW-1185">Reference proteome</keyword>
<evidence type="ECO:0000256" key="6">
    <source>
        <dbReference type="ARBA" id="ARBA00045899"/>
    </source>
</evidence>
<dbReference type="InterPro" id="IPR003689">
    <property type="entry name" value="ZIP"/>
</dbReference>
<reference evidence="12 13" key="1">
    <citation type="submission" date="2019-01" db="EMBL/GenBank/DDBJ databases">
        <title>Intercellular communication is required for trap formation in the nematode-trapping fungus Duddingtonia flagrans.</title>
        <authorList>
            <person name="Youssar L."/>
            <person name="Wernet V."/>
            <person name="Hensel N."/>
            <person name="Hildebrandt H.-G."/>
            <person name="Fischer R."/>
        </authorList>
    </citation>
    <scope>NUCLEOTIDE SEQUENCE [LARGE SCALE GENOMIC DNA]</scope>
    <source>
        <strain evidence="12 13">CBS H-5679</strain>
    </source>
</reference>
<dbReference type="RefSeq" id="XP_067489219.1">
    <property type="nucleotide sequence ID" value="XM_067634717.1"/>
</dbReference>
<keyword evidence="3 10" id="KW-0812">Transmembrane</keyword>
<feature type="signal peptide" evidence="11">
    <location>
        <begin position="1"/>
        <end position="18"/>
    </location>
</feature>
<dbReference type="EMBL" id="SAEB01000007">
    <property type="protein sequence ID" value="RVD83675.1"/>
    <property type="molecule type" value="Genomic_DNA"/>
</dbReference>
<dbReference type="Proteomes" id="UP000283090">
    <property type="component" value="Unassembled WGS sequence"/>
</dbReference>
<feature type="transmembrane region" description="Helical" evidence="10">
    <location>
        <begin position="378"/>
        <end position="400"/>
    </location>
</feature>
<dbReference type="Pfam" id="PF01214">
    <property type="entry name" value="CK_II_beta"/>
    <property type="match status" value="1"/>
</dbReference>